<organism evidence="2 3">
    <name type="scientific">Cyclocybe aegerita</name>
    <name type="common">Black poplar mushroom</name>
    <name type="synonym">Agrocybe aegerita</name>
    <dbReference type="NCBI Taxonomy" id="1973307"/>
    <lineage>
        <taxon>Eukaryota</taxon>
        <taxon>Fungi</taxon>
        <taxon>Dikarya</taxon>
        <taxon>Basidiomycota</taxon>
        <taxon>Agaricomycotina</taxon>
        <taxon>Agaricomycetes</taxon>
        <taxon>Agaricomycetidae</taxon>
        <taxon>Agaricales</taxon>
        <taxon>Agaricineae</taxon>
        <taxon>Bolbitiaceae</taxon>
        <taxon>Cyclocybe</taxon>
    </lineage>
</organism>
<evidence type="ECO:0000313" key="3">
    <source>
        <dbReference type="Proteomes" id="UP000467700"/>
    </source>
</evidence>
<comment type="caution">
    <text evidence="2">The sequence shown here is derived from an EMBL/GenBank/DDBJ whole genome shotgun (WGS) entry which is preliminary data.</text>
</comment>
<sequence length="359" mass="38150">MVLGPPGESALPFIHVTQELMSLAIIFPPTLISSLVHTASPSTLSLSAFSFVPHHCLFDPHPFMTETAPAAGNQSAEDTLTVTHNPLPVKTVAQCNKVIDDYRGGLVTKIEAITKIQDIVSDNVGVKQANTALKAVGSYLAILNNFDHFRDNAANRQQQVNENTGPTAGGGGDDGESLGGAASSMAGTTAGGANNDHPTSEGSQLKPNAVGLYFKKDAISLRNRGYQDRHPYLDELIATVRADPLTVLAAADGSVPRSNQYQVASAAIIYKGHHKLERTRYVSGRVTAPDAELNAIACAVCLAVKQANCQHIMAFTDSMGSAHKAVDPSVHSGQAFSLSVCRALQEWFEVDDLRPLLQD</sequence>
<evidence type="ECO:0000313" key="2">
    <source>
        <dbReference type="EMBL" id="CAA7270849.1"/>
    </source>
</evidence>
<dbReference type="EMBL" id="CACVBS010000098">
    <property type="protein sequence ID" value="CAA7270849.1"/>
    <property type="molecule type" value="Genomic_DNA"/>
</dbReference>
<protein>
    <recommendedName>
        <fullName evidence="4">RNase H type-1 domain-containing protein</fullName>
    </recommendedName>
</protein>
<feature type="compositionally biased region" description="Low complexity" evidence="1">
    <location>
        <begin position="179"/>
        <end position="193"/>
    </location>
</feature>
<feature type="compositionally biased region" description="Polar residues" evidence="1">
    <location>
        <begin position="196"/>
        <end position="206"/>
    </location>
</feature>
<feature type="region of interest" description="Disordered" evidence="1">
    <location>
        <begin position="160"/>
        <end position="207"/>
    </location>
</feature>
<dbReference type="AlphaFoldDB" id="A0A8S0VUT4"/>
<proteinExistence type="predicted"/>
<dbReference type="Proteomes" id="UP000467700">
    <property type="component" value="Unassembled WGS sequence"/>
</dbReference>
<gene>
    <name evidence="2" type="ORF">AAE3_LOCUS13077</name>
</gene>
<reference evidence="2 3" key="1">
    <citation type="submission" date="2020-01" db="EMBL/GenBank/DDBJ databases">
        <authorList>
            <person name="Gupta K D."/>
        </authorList>
    </citation>
    <scope>NUCLEOTIDE SEQUENCE [LARGE SCALE GENOMIC DNA]</scope>
</reference>
<keyword evidence="3" id="KW-1185">Reference proteome</keyword>
<name>A0A8S0VUT4_CYCAE</name>
<evidence type="ECO:0000256" key="1">
    <source>
        <dbReference type="SAM" id="MobiDB-lite"/>
    </source>
</evidence>
<dbReference type="OrthoDB" id="412006at2759"/>
<accession>A0A8S0VUT4</accession>
<evidence type="ECO:0008006" key="4">
    <source>
        <dbReference type="Google" id="ProtNLM"/>
    </source>
</evidence>